<keyword evidence="1" id="KW-0812">Transmembrane</keyword>
<dbReference type="AlphaFoldDB" id="A0A545T3A0"/>
<organism evidence="3 5">
    <name type="scientific">Aliikangiella marina</name>
    <dbReference type="NCBI Taxonomy" id="1712262"/>
    <lineage>
        <taxon>Bacteria</taxon>
        <taxon>Pseudomonadati</taxon>
        <taxon>Pseudomonadota</taxon>
        <taxon>Gammaproteobacteria</taxon>
        <taxon>Oceanospirillales</taxon>
        <taxon>Pleioneaceae</taxon>
        <taxon>Aliikangiella</taxon>
    </lineage>
</organism>
<dbReference type="InterPro" id="IPR002901">
    <property type="entry name" value="MGlyc_endo_b_GlcNAc-like_dom"/>
</dbReference>
<dbReference type="InterPro" id="IPR053195">
    <property type="entry name" value="Bax-like"/>
</dbReference>
<reference evidence="3 5" key="1">
    <citation type="submission" date="2019-06" db="EMBL/GenBank/DDBJ databases">
        <title>Draft genome of Aliikangiella marina GYP-15.</title>
        <authorList>
            <person name="Wang G."/>
        </authorList>
    </citation>
    <scope>NUCLEOTIDE SEQUENCE [LARGE SCALE GENOMIC DNA]</scope>
    <source>
        <strain evidence="3 5">GYP-15</strain>
    </source>
</reference>
<evidence type="ECO:0000256" key="1">
    <source>
        <dbReference type="SAM" id="Phobius"/>
    </source>
</evidence>
<dbReference type="Gene3D" id="1.10.530.10">
    <property type="match status" value="1"/>
</dbReference>
<evidence type="ECO:0000313" key="4">
    <source>
        <dbReference type="EMBL" id="TQV71683.1"/>
    </source>
</evidence>
<dbReference type="RefSeq" id="WP_142944067.1">
    <property type="nucleotide sequence ID" value="NZ_VIKR01000006.1"/>
</dbReference>
<accession>A0A545T3A0</accession>
<dbReference type="PANTHER" id="PTHR40572">
    <property type="entry name" value="PROTEIN BAX"/>
    <property type="match status" value="1"/>
</dbReference>
<proteinExistence type="predicted"/>
<dbReference type="OrthoDB" id="9788155at2"/>
<feature type="domain" description="Mannosyl-glycoprotein endo-beta-N-acetylglucosamidase-like" evidence="2">
    <location>
        <begin position="132"/>
        <end position="263"/>
    </location>
</feature>
<keyword evidence="1" id="KW-0472">Membrane</keyword>
<comment type="caution">
    <text evidence="3">The sequence shown here is derived from an EMBL/GenBank/DDBJ whole genome shotgun (WGS) entry which is preliminary data.</text>
</comment>
<evidence type="ECO:0000259" key="2">
    <source>
        <dbReference type="Pfam" id="PF01832"/>
    </source>
</evidence>
<dbReference type="Pfam" id="PF01832">
    <property type="entry name" value="Glucosaminidase"/>
    <property type="match status" value="1"/>
</dbReference>
<dbReference type="PANTHER" id="PTHR40572:SF1">
    <property type="entry name" value="PROTEIN BAX"/>
    <property type="match status" value="1"/>
</dbReference>
<evidence type="ECO:0000313" key="5">
    <source>
        <dbReference type="Proteomes" id="UP000317839"/>
    </source>
</evidence>
<dbReference type="EMBL" id="VIKR01000006">
    <property type="protein sequence ID" value="TQV71668.1"/>
    <property type="molecule type" value="Genomic_DNA"/>
</dbReference>
<keyword evidence="1" id="KW-1133">Transmembrane helix</keyword>
<keyword evidence="5" id="KW-1185">Reference proteome</keyword>
<evidence type="ECO:0000313" key="3">
    <source>
        <dbReference type="EMBL" id="TQV71668.1"/>
    </source>
</evidence>
<dbReference type="Proteomes" id="UP000317839">
    <property type="component" value="Unassembled WGS sequence"/>
</dbReference>
<protein>
    <recommendedName>
        <fullName evidence="2">Mannosyl-glycoprotein endo-beta-N-acetylglucosamidase-like domain-containing protein</fullName>
    </recommendedName>
</protein>
<dbReference type="EMBL" id="VIKR01000006">
    <property type="protein sequence ID" value="TQV71683.1"/>
    <property type="molecule type" value="Genomic_DNA"/>
</dbReference>
<gene>
    <name evidence="3" type="ORF">FLL45_21200</name>
    <name evidence="4" type="ORF">FLL45_21280</name>
</gene>
<name>A0A545T3A0_9GAMM</name>
<feature type="transmembrane region" description="Helical" evidence="1">
    <location>
        <begin position="12"/>
        <end position="32"/>
    </location>
</feature>
<dbReference type="GO" id="GO:0004040">
    <property type="term" value="F:amidase activity"/>
    <property type="evidence" value="ECO:0007669"/>
    <property type="project" value="InterPro"/>
</dbReference>
<sequence length="264" mass="30473">MKVFTTINKKINTDKTIVVVLILTLLLIGLMLNSHRWQAIPDAIEAPLSEALPDFTSITQVAERKQAFFDYLRPFIRQENQRIRYDKAFLASIESDIGKIGDHHRSPHRKLQRLAKRYRVEATNPDETIEALKLRIDVIPESLVLVQAANESAWGTSRFAKQANNLFGQWCYTKGCGLVPKSRAANAKHEVRRFDSPQASIVSYMRNLNTHSAYRDFRIIRHQLRNNGQKLTGTRLADGLEQYSERRGEYVEELKTMIRHNNLE</sequence>